<accession>A0A6A4RSC7</accession>
<gene>
    <name evidence="2" type="ORF">F2P81_023817</name>
</gene>
<evidence type="ECO:0000256" key="1">
    <source>
        <dbReference type="SAM" id="Phobius"/>
    </source>
</evidence>
<dbReference type="AlphaFoldDB" id="A0A6A4RSC7"/>
<protein>
    <submittedName>
        <fullName evidence="2">Uncharacterized protein</fullName>
    </submittedName>
</protein>
<keyword evidence="1" id="KW-0472">Membrane</keyword>
<name>A0A6A4RSC7_SCOMX</name>
<feature type="transmembrane region" description="Helical" evidence="1">
    <location>
        <begin position="40"/>
        <end position="60"/>
    </location>
</feature>
<organism evidence="2 3">
    <name type="scientific">Scophthalmus maximus</name>
    <name type="common">Turbot</name>
    <name type="synonym">Psetta maxima</name>
    <dbReference type="NCBI Taxonomy" id="52904"/>
    <lineage>
        <taxon>Eukaryota</taxon>
        <taxon>Metazoa</taxon>
        <taxon>Chordata</taxon>
        <taxon>Craniata</taxon>
        <taxon>Vertebrata</taxon>
        <taxon>Euteleostomi</taxon>
        <taxon>Actinopterygii</taxon>
        <taxon>Neopterygii</taxon>
        <taxon>Teleostei</taxon>
        <taxon>Neoteleostei</taxon>
        <taxon>Acanthomorphata</taxon>
        <taxon>Carangaria</taxon>
        <taxon>Pleuronectiformes</taxon>
        <taxon>Pleuronectoidei</taxon>
        <taxon>Scophthalmidae</taxon>
        <taxon>Scophthalmus</taxon>
    </lineage>
</organism>
<evidence type="ECO:0000313" key="2">
    <source>
        <dbReference type="EMBL" id="KAF0023187.1"/>
    </source>
</evidence>
<keyword evidence="1" id="KW-1133">Transmembrane helix</keyword>
<dbReference type="Proteomes" id="UP000438429">
    <property type="component" value="Unassembled WGS sequence"/>
</dbReference>
<dbReference type="EMBL" id="VEVO01000022">
    <property type="protein sequence ID" value="KAF0023187.1"/>
    <property type="molecule type" value="Genomic_DNA"/>
</dbReference>
<sequence length="154" mass="16641">MNVDSQFDIKLEKPHLAEASSEASDQQGQSLTLHKQKTTLVLTQFFNSIVIALLAFYTIAESTMNGVNIKQRNFSESLEAVNANTILALKLVLSAASGLRRARERTCAALRANNGSDFPKGSDTGTEINCTVLKMNKGICAVIKEARAVPSLQA</sequence>
<evidence type="ECO:0000313" key="3">
    <source>
        <dbReference type="Proteomes" id="UP000438429"/>
    </source>
</evidence>
<reference evidence="2 3" key="1">
    <citation type="submission" date="2019-06" db="EMBL/GenBank/DDBJ databases">
        <title>Draft genomes of female and male turbot (Scophthalmus maximus).</title>
        <authorList>
            <person name="Xu H."/>
            <person name="Xu X.-W."/>
            <person name="Shao C."/>
            <person name="Chen S."/>
        </authorList>
    </citation>
    <scope>NUCLEOTIDE SEQUENCE [LARGE SCALE GENOMIC DNA]</scope>
    <source>
        <strain evidence="2">Ysfricsl-2016a</strain>
        <tissue evidence="2">Blood</tissue>
    </source>
</reference>
<keyword evidence="1" id="KW-0812">Transmembrane</keyword>
<comment type="caution">
    <text evidence="2">The sequence shown here is derived from an EMBL/GenBank/DDBJ whole genome shotgun (WGS) entry which is preliminary data.</text>
</comment>
<proteinExistence type="predicted"/>